<dbReference type="SUPFAM" id="SSF48230">
    <property type="entry name" value="Chondroitin AC/alginate lyase"/>
    <property type="match status" value="1"/>
</dbReference>
<feature type="domain" description="Heparinase II N-terminal" evidence="7">
    <location>
        <begin position="82"/>
        <end position="451"/>
    </location>
</feature>
<dbReference type="GO" id="GO:0042597">
    <property type="term" value="C:periplasmic space"/>
    <property type="evidence" value="ECO:0007669"/>
    <property type="project" value="UniProtKB-SubCell"/>
</dbReference>
<gene>
    <name evidence="8" type="ORF">SAMN05421757_10417</name>
</gene>
<name>A0A239HTE5_9RHOB</name>
<dbReference type="Pfam" id="PF07940">
    <property type="entry name" value="Hepar_II_III_C"/>
    <property type="match status" value="1"/>
</dbReference>
<dbReference type="EMBL" id="FZOY01000004">
    <property type="protein sequence ID" value="SNS84542.1"/>
    <property type="molecule type" value="Genomic_DNA"/>
</dbReference>
<evidence type="ECO:0000256" key="3">
    <source>
        <dbReference type="ARBA" id="ARBA00022764"/>
    </source>
</evidence>
<dbReference type="Gene3D" id="2.60.40.10">
    <property type="entry name" value="Immunoglobulins"/>
    <property type="match status" value="1"/>
</dbReference>
<comment type="subcellular location">
    <subcellularLocation>
        <location evidence="1">Periplasm</location>
    </subcellularLocation>
</comment>
<keyword evidence="2" id="KW-0732">Signal</keyword>
<dbReference type="InterPro" id="IPR012480">
    <property type="entry name" value="Hepar_II_III_C"/>
</dbReference>
<feature type="region of interest" description="Disordered" evidence="5">
    <location>
        <begin position="1"/>
        <end position="25"/>
    </location>
</feature>
<evidence type="ECO:0000313" key="9">
    <source>
        <dbReference type="Proteomes" id="UP000198426"/>
    </source>
</evidence>
<evidence type="ECO:0000259" key="6">
    <source>
        <dbReference type="Pfam" id="PF07940"/>
    </source>
</evidence>
<evidence type="ECO:0000256" key="1">
    <source>
        <dbReference type="ARBA" id="ARBA00004418"/>
    </source>
</evidence>
<dbReference type="GO" id="GO:0016829">
    <property type="term" value="F:lyase activity"/>
    <property type="evidence" value="ECO:0007669"/>
    <property type="project" value="UniProtKB-KW"/>
</dbReference>
<keyword evidence="9" id="KW-1185">Reference proteome</keyword>
<dbReference type="InterPro" id="IPR008929">
    <property type="entry name" value="Chondroitin_lyas"/>
</dbReference>
<dbReference type="Gene3D" id="2.70.98.70">
    <property type="match status" value="1"/>
</dbReference>
<keyword evidence="4" id="KW-0456">Lyase</keyword>
<protein>
    <submittedName>
        <fullName evidence="8">Uncharacterized protein</fullName>
    </submittedName>
</protein>
<evidence type="ECO:0000256" key="4">
    <source>
        <dbReference type="ARBA" id="ARBA00023239"/>
    </source>
</evidence>
<dbReference type="Pfam" id="PF16332">
    <property type="entry name" value="DUF4962"/>
    <property type="match status" value="1"/>
</dbReference>
<sequence length="776" mass="86248">MANKNSTKHEHEDLPRSPLLQPDENVLTVRYSPDERRAVIENPPRFQWIPPQIGRHSYELQLQRLSVSGQPEGKPTHFTGIAFPFFTPAEPVEPGSYSWRYRTVSDARGPSDWSQSRKFIVPADAIVAPVAFDRKRAAGIRPRLAIAADGHKALISRLDEMPAWAAFVERSVLPWVEKDIPAEPEAYPNNLRTAELWRRSYITCQEALYGIRNLAVAGVLQRDAKLTARARDWLLAVAQWDPEGPTSRSYNDEAAFRCATALAWGYDWLRTELSPDEADAVRSALKARGEQVARHVMHASRIDSFPYDSHAVRAVSAVMVPVGLALAGEDADGTEWLDFAANYLAGPYSAWADEEGGWAEGIHYWTTAMCYALEAATLLRNATGLNVFERPFFRNTGSFPLYCRPAWTRRGTFGDDSTLGDAPSPKIARNMRLLAAATGTPEFAGYADQIETLSDSDESAFYNYGWWDFRFDDLLREASFGPVDAASMPPEPRIKLFLGVGWASLQSRMDDPDHHIHCVFKSSPYGSISHSHADQNAFCLSAFGDDILVQSGHYVAHNSSMHRNWRRQTLSKNALLIDGQGQYADVDKFLARQASGAIVAHGDHENHQWAVGDATDAYRQMIPDLIRAERQLHMIFGCAFVVIDHVAASRAVPVSWFGHTMGQVETGDRSATIDTAHAMTGIEVVYSSGYVEGLSVIEGFDDVDAAEVEGLETSRRLSIDLAPAKSHVLATLILPVRKQETPKVMCFVEDQGFGRILYCVRQRFDPVCIPLAPQPG</sequence>
<dbReference type="InterPro" id="IPR013783">
    <property type="entry name" value="Ig-like_fold"/>
</dbReference>
<evidence type="ECO:0000313" key="8">
    <source>
        <dbReference type="EMBL" id="SNS84542.1"/>
    </source>
</evidence>
<dbReference type="PANTHER" id="PTHR39210:SF1">
    <property type="entry name" value="HEPARIN-SULFATE LYASE"/>
    <property type="match status" value="1"/>
</dbReference>
<dbReference type="InterPro" id="IPR032518">
    <property type="entry name" value="HepII_N"/>
</dbReference>
<keyword evidence="3" id="KW-0574">Periplasm</keyword>
<accession>A0A239HTE5</accession>
<dbReference type="PANTHER" id="PTHR39210">
    <property type="entry name" value="HEPARIN-SULFATE LYASE"/>
    <property type="match status" value="1"/>
</dbReference>
<dbReference type="AlphaFoldDB" id="A0A239HTE5"/>
<evidence type="ECO:0000256" key="5">
    <source>
        <dbReference type="SAM" id="MobiDB-lite"/>
    </source>
</evidence>
<organism evidence="8 9">
    <name type="scientific">Tropicimonas sediminicola</name>
    <dbReference type="NCBI Taxonomy" id="1031541"/>
    <lineage>
        <taxon>Bacteria</taxon>
        <taxon>Pseudomonadati</taxon>
        <taxon>Pseudomonadota</taxon>
        <taxon>Alphaproteobacteria</taxon>
        <taxon>Rhodobacterales</taxon>
        <taxon>Roseobacteraceae</taxon>
        <taxon>Tropicimonas</taxon>
    </lineage>
</organism>
<dbReference type="Proteomes" id="UP000198426">
    <property type="component" value="Unassembled WGS sequence"/>
</dbReference>
<dbReference type="RefSeq" id="WP_176442845.1">
    <property type="nucleotide sequence ID" value="NZ_FZOY01000004.1"/>
</dbReference>
<reference evidence="8 9" key="1">
    <citation type="submission" date="2017-06" db="EMBL/GenBank/DDBJ databases">
        <authorList>
            <person name="Kim H.J."/>
            <person name="Triplett B.A."/>
        </authorList>
    </citation>
    <scope>NUCLEOTIDE SEQUENCE [LARGE SCALE GENOMIC DNA]</scope>
    <source>
        <strain evidence="8 9">DSM 29339</strain>
    </source>
</reference>
<evidence type="ECO:0000256" key="2">
    <source>
        <dbReference type="ARBA" id="ARBA00022729"/>
    </source>
</evidence>
<evidence type="ECO:0000259" key="7">
    <source>
        <dbReference type="Pfam" id="PF16332"/>
    </source>
</evidence>
<feature type="domain" description="Heparinase II/III-like C-terminal" evidence="6">
    <location>
        <begin position="491"/>
        <end position="673"/>
    </location>
</feature>
<dbReference type="Gene3D" id="1.50.10.100">
    <property type="entry name" value="Chondroitin AC/alginate lyase"/>
    <property type="match status" value="1"/>
</dbReference>
<proteinExistence type="predicted"/>